<dbReference type="PANTHER" id="PTHR24341:SF6">
    <property type="entry name" value="HOMEOBOX PROTEIN INVECTED"/>
    <property type="match status" value="1"/>
</dbReference>
<dbReference type="GO" id="GO:0016586">
    <property type="term" value="C:RSC-type complex"/>
    <property type="evidence" value="ECO:0007669"/>
    <property type="project" value="TreeGrafter"/>
</dbReference>
<reference evidence="7 9" key="1">
    <citation type="submission" date="2020-01" db="EMBL/GenBank/DDBJ databases">
        <authorList>
            <consortium name="DOE Joint Genome Institute"/>
            <person name="Haridas S."/>
            <person name="Albert R."/>
            <person name="Binder M."/>
            <person name="Bloem J."/>
            <person name="Labutti K."/>
            <person name="Salamov A."/>
            <person name="Andreopoulos B."/>
            <person name="Baker S.E."/>
            <person name="Barry K."/>
            <person name="Bills G."/>
            <person name="Bluhm B.H."/>
            <person name="Cannon C."/>
            <person name="Castanera R."/>
            <person name="Culley D.E."/>
            <person name="Daum C."/>
            <person name="Ezra D."/>
            <person name="Gonzalez J.B."/>
            <person name="Henrissat B."/>
            <person name="Kuo A."/>
            <person name="Liang C."/>
            <person name="Lipzen A."/>
            <person name="Lutzoni F."/>
            <person name="Magnuson J."/>
            <person name="Mondo S."/>
            <person name="Nolan M."/>
            <person name="Ohm R."/>
            <person name="Pangilinan J."/>
            <person name="Park H.-J."/>
            <person name="Ramirez L."/>
            <person name="Alfaro M."/>
            <person name="Sun H."/>
            <person name="Tritt A."/>
            <person name="Yoshinaga Y."/>
            <person name="Zwiers L.-H."/>
            <person name="Turgeon B.G."/>
            <person name="Goodwin S.B."/>
            <person name="Spatafora J.W."/>
            <person name="Crous P.W."/>
            <person name="Grigoriev I.V."/>
        </authorList>
    </citation>
    <scope>NUCLEOTIDE SEQUENCE</scope>
    <source>
        <strain evidence="7 9">CBS 781.70</strain>
    </source>
</reference>
<keyword evidence="8" id="KW-1185">Reference proteome</keyword>
<feature type="domain" description="Homeobox" evidence="6">
    <location>
        <begin position="92"/>
        <end position="146"/>
    </location>
</feature>
<dbReference type="AlphaFoldDB" id="A0A6G1GH15"/>
<keyword evidence="3 4" id="KW-0238">DNA-binding</keyword>
<organism evidence="7">
    <name type="scientific">Eremomyces bilateralis CBS 781.70</name>
    <dbReference type="NCBI Taxonomy" id="1392243"/>
    <lineage>
        <taxon>Eukaryota</taxon>
        <taxon>Fungi</taxon>
        <taxon>Dikarya</taxon>
        <taxon>Ascomycota</taxon>
        <taxon>Pezizomycotina</taxon>
        <taxon>Dothideomycetes</taxon>
        <taxon>Dothideomycetes incertae sedis</taxon>
        <taxon>Eremomycetales</taxon>
        <taxon>Eremomycetaceae</taxon>
        <taxon>Eremomyces</taxon>
    </lineage>
</organism>
<feature type="region of interest" description="Disordered" evidence="5">
    <location>
        <begin position="774"/>
        <end position="891"/>
    </location>
</feature>
<evidence type="ECO:0000313" key="8">
    <source>
        <dbReference type="Proteomes" id="UP000504638"/>
    </source>
</evidence>
<sequence>MSRNSRTPRTPRSQSEVEEEARISHAMMAMSAPGTMYVQHPQTQLAAYWPHPMENTYHHEHDQYVAVALQPVATELQMKQHPNLLPPCGDVKPRLTKDQHELLETHFRGEPKPTTQTKKDIAETLQTTLDKINNWFQNRRAKVKQDAKKQEMNQRNLINVLPNAQISVVAVPPRSRTSQVPPFGQPGTTDDDSGSGSRPSTRRDFGNAAFIPGTGQPSSGQQNVGNPTFSGYEVPESVPDLNGFTVPRHLQAEGQSMRFQLSRPHMVSGSRGDVYYPSPPTEMGAYQSQSDSDEPHITIPHDQANTQVDGSMTDDSMQCSSTMNPPFPEATGFRSWPLDGEPSISIQTADAFDEISNSNPGLESVHSTPIVSSECWPSQVQTDSLLPGHSYQQVDHSASLTGQQNEMLGNHAQPDMNGSLNAARRRSSAAGITDTLLDSNMQDPDLTESPFKQPTRTGLGDRRARRPANLTVPRSASYSHGMSGPASPGNLSATHAADLSLRRIRSSGLGASATGRIQKSTNPTPTQRSPHHLNFADAANFAYANTQTSSGPGTEVALGPLTPLTPADLSQPWMHGIGPCSEIDGIHSSPDSYNPAGMSFALSSATSSVFPPGMGTGTSPPTTPMDADQVLKHQSFMNVRAQQMHYTPPQSAPATQQTFGPAAMVIPPSSQPMQFEDPQDHHATAGLSRNGSIRRPSLPDVSMMSSISTDIHAHEMSLTTDDMSMNPPFWGPVPMFNESGALQSAYPTPDGKLQFVGVPSSQFAQMDTQCQPFAPQLQQPPHLHPLHCPSPSSSGHSPHSQQLTPQPHHLQPTLSMQSLYSASSSNSSAMGSATAPPQQPGMIATGLEVHQYQPPRKEESYGSGMSEQQQQPPPQKVYQFIKEEPANYSGK</sequence>
<feature type="compositionally biased region" description="Low complexity" evidence="5">
    <location>
        <begin position="775"/>
        <end position="835"/>
    </location>
</feature>
<evidence type="ECO:0000256" key="1">
    <source>
        <dbReference type="ARBA" id="ARBA00004123"/>
    </source>
</evidence>
<gene>
    <name evidence="7 9" type="ORF">P152DRAFT_469745</name>
</gene>
<keyword evidence="2 3" id="KW-0539">Nucleus</keyword>
<dbReference type="GeneID" id="54421488"/>
<dbReference type="GO" id="GO:0003677">
    <property type="term" value="F:DNA binding"/>
    <property type="evidence" value="ECO:0007669"/>
    <property type="project" value="UniProtKB-UniRule"/>
</dbReference>
<dbReference type="Gene3D" id="1.10.10.60">
    <property type="entry name" value="Homeodomain-like"/>
    <property type="match status" value="1"/>
</dbReference>
<dbReference type="GO" id="GO:0006357">
    <property type="term" value="P:regulation of transcription by RNA polymerase II"/>
    <property type="evidence" value="ECO:0007669"/>
    <property type="project" value="TreeGrafter"/>
</dbReference>
<evidence type="ECO:0000256" key="2">
    <source>
        <dbReference type="ARBA" id="ARBA00023242"/>
    </source>
</evidence>
<reference evidence="9" key="3">
    <citation type="submission" date="2025-04" db="UniProtKB">
        <authorList>
            <consortium name="RefSeq"/>
        </authorList>
    </citation>
    <scope>IDENTIFICATION</scope>
    <source>
        <strain evidence="9">CBS 781.70</strain>
    </source>
</reference>
<reference evidence="9" key="2">
    <citation type="submission" date="2020-04" db="EMBL/GenBank/DDBJ databases">
        <authorList>
            <consortium name="NCBI Genome Project"/>
        </authorList>
    </citation>
    <scope>NUCLEOTIDE SEQUENCE</scope>
    <source>
        <strain evidence="9">CBS 781.70</strain>
    </source>
</reference>
<feature type="compositionally biased region" description="Polar residues" evidence="5">
    <location>
        <begin position="515"/>
        <end position="528"/>
    </location>
</feature>
<dbReference type="CDD" id="cd00086">
    <property type="entry name" value="homeodomain"/>
    <property type="match status" value="1"/>
</dbReference>
<evidence type="ECO:0000256" key="4">
    <source>
        <dbReference type="RuleBase" id="RU000682"/>
    </source>
</evidence>
<dbReference type="InterPro" id="IPR050720">
    <property type="entry name" value="Engrailed_Homeobox_TFs"/>
</dbReference>
<evidence type="ECO:0000313" key="9">
    <source>
        <dbReference type="RefSeq" id="XP_033538913.1"/>
    </source>
</evidence>
<protein>
    <recommendedName>
        <fullName evidence="6">Homeobox domain-containing protein</fullName>
    </recommendedName>
</protein>
<feature type="region of interest" description="Disordered" evidence="5">
    <location>
        <begin position="673"/>
        <end position="697"/>
    </location>
</feature>
<dbReference type="Pfam" id="PF00046">
    <property type="entry name" value="Homeodomain"/>
    <property type="match status" value="1"/>
</dbReference>
<dbReference type="InterPro" id="IPR001356">
    <property type="entry name" value="HD"/>
</dbReference>
<feature type="region of interest" description="Disordered" evidence="5">
    <location>
        <begin position="408"/>
        <end position="493"/>
    </location>
</feature>
<evidence type="ECO:0000259" key="6">
    <source>
        <dbReference type="PROSITE" id="PS50071"/>
    </source>
</evidence>
<feature type="region of interest" description="Disordered" evidence="5">
    <location>
        <begin position="509"/>
        <end position="529"/>
    </location>
</feature>
<dbReference type="OrthoDB" id="3946158at2759"/>
<feature type="compositionally biased region" description="Polar residues" evidence="5">
    <location>
        <begin position="215"/>
        <end position="224"/>
    </location>
</feature>
<feature type="region of interest" description="Disordered" evidence="5">
    <location>
        <begin position="173"/>
        <end position="224"/>
    </location>
</feature>
<dbReference type="SUPFAM" id="SSF46689">
    <property type="entry name" value="Homeodomain-like"/>
    <property type="match status" value="1"/>
</dbReference>
<name>A0A6G1GH15_9PEZI</name>
<dbReference type="Proteomes" id="UP000504638">
    <property type="component" value="Unplaced"/>
</dbReference>
<accession>A0A6G1GH15</accession>
<dbReference type="PANTHER" id="PTHR24341">
    <property type="entry name" value="HOMEOBOX PROTEIN ENGRAILED"/>
    <property type="match status" value="1"/>
</dbReference>
<dbReference type="SMART" id="SM00389">
    <property type="entry name" value="HOX"/>
    <property type="match status" value="1"/>
</dbReference>
<dbReference type="RefSeq" id="XP_033538913.1">
    <property type="nucleotide sequence ID" value="XM_033680918.1"/>
</dbReference>
<evidence type="ECO:0000256" key="3">
    <source>
        <dbReference type="PROSITE-ProRule" id="PRU00108"/>
    </source>
</evidence>
<evidence type="ECO:0000313" key="7">
    <source>
        <dbReference type="EMBL" id="KAF1817282.1"/>
    </source>
</evidence>
<keyword evidence="3 4" id="KW-0371">Homeobox</keyword>
<dbReference type="InterPro" id="IPR009057">
    <property type="entry name" value="Homeodomain-like_sf"/>
</dbReference>
<dbReference type="EMBL" id="ML975149">
    <property type="protein sequence ID" value="KAF1817282.1"/>
    <property type="molecule type" value="Genomic_DNA"/>
</dbReference>
<evidence type="ECO:0000256" key="5">
    <source>
        <dbReference type="SAM" id="MobiDB-lite"/>
    </source>
</evidence>
<proteinExistence type="predicted"/>
<feature type="DNA-binding region" description="Homeobox" evidence="3">
    <location>
        <begin position="94"/>
        <end position="147"/>
    </location>
</feature>
<dbReference type="PROSITE" id="PS50071">
    <property type="entry name" value="HOMEOBOX_2"/>
    <property type="match status" value="1"/>
</dbReference>
<comment type="subcellular location">
    <subcellularLocation>
        <location evidence="1 3 4">Nucleus</location>
    </subcellularLocation>
</comment>